<reference evidence="2" key="1">
    <citation type="journal article" date="2023" name="IMA Fungus">
        <title>Comparative genomic study of the Penicillium genus elucidates a diverse pangenome and 15 lateral gene transfer events.</title>
        <authorList>
            <person name="Petersen C."/>
            <person name="Sorensen T."/>
            <person name="Nielsen M.R."/>
            <person name="Sondergaard T.E."/>
            <person name="Sorensen J.L."/>
            <person name="Fitzpatrick D.A."/>
            <person name="Frisvad J.C."/>
            <person name="Nielsen K.L."/>
        </authorList>
    </citation>
    <scope>NUCLEOTIDE SEQUENCE</scope>
    <source>
        <strain evidence="2">IBT 15450</strain>
    </source>
</reference>
<evidence type="ECO:0000313" key="2">
    <source>
        <dbReference type="EMBL" id="KAJ6035690.1"/>
    </source>
</evidence>
<dbReference type="GO" id="GO:0047555">
    <property type="term" value="F:3',5'-cyclic-GMP phosphodiesterase activity"/>
    <property type="evidence" value="ECO:0007669"/>
    <property type="project" value="TreeGrafter"/>
</dbReference>
<keyword evidence="3" id="KW-1185">Reference proteome</keyword>
<evidence type="ECO:0000313" key="3">
    <source>
        <dbReference type="Proteomes" id="UP001219568"/>
    </source>
</evidence>
<sequence length="510" mass="55243">MSYVSTESATMADKAAFQVIVLGPTGGPREDSVTGILVRSTSTKWSPDSVVAVDAGTLLAGIIRLLERYIPECKDDQGLMTNGPFQGLELPYQTAQANAAHIFREIIGAVLITHPHLDHISGLAINTPILEAGAGPKPVAALPSVLSAIKNHMFNDIIWPNLSDEDGGAGLLTYQRLVEGGNPRFGRGESRGYVRACNGLLTKCLSISHGKCKQRYHPESGVHHRAGSTVFAEHQLMIPSRAISVDQTDGSFYSPARSPRIFPSNPKETPVATVESSAFFLRDHHTGYEIIVFGDVEPDSVSLESLNKLVWEAAAPKIATGKLRAIFIECSYNDSVDDAYLYGHMCPRHLVAELSVLAAKVAEVRETNTPDKKRKREAPAIPEARSEQVSPRSKRTRSYADEKTPSVPPVEPRSHPSESFELPHVPAAAPPGFGDGGDHADVVGLEPKGWDDTEPLPLEGLKVYIIHIKEHLTDGPPPGEQILSELKARGTAAHLGCEFFIPNPLEGIWI</sequence>
<dbReference type="AlphaFoldDB" id="A0AAD6I8A5"/>
<dbReference type="PANTHER" id="PTHR28283:SF1">
    <property type="entry name" value="3',5'-CYCLIC-NUCLEOTIDE PHOSPHODIESTERASE 1"/>
    <property type="match status" value="1"/>
</dbReference>
<gene>
    <name evidence="2" type="ORF">N7460_009865</name>
</gene>
<proteinExistence type="predicted"/>
<comment type="caution">
    <text evidence="2">The sequence shown here is derived from an EMBL/GenBank/DDBJ whole genome shotgun (WGS) entry which is preliminary data.</text>
</comment>
<dbReference type="InterPro" id="IPR000396">
    <property type="entry name" value="Pdiesterase2"/>
</dbReference>
<dbReference type="GO" id="GO:0004115">
    <property type="term" value="F:3',5'-cyclic-AMP phosphodiesterase activity"/>
    <property type="evidence" value="ECO:0007669"/>
    <property type="project" value="InterPro"/>
</dbReference>
<dbReference type="EMBL" id="JAQJZL010000010">
    <property type="protein sequence ID" value="KAJ6035690.1"/>
    <property type="molecule type" value="Genomic_DNA"/>
</dbReference>
<dbReference type="SUPFAM" id="SSF56281">
    <property type="entry name" value="Metallo-hydrolase/oxidoreductase"/>
    <property type="match status" value="1"/>
</dbReference>
<feature type="region of interest" description="Disordered" evidence="1">
    <location>
        <begin position="366"/>
        <end position="423"/>
    </location>
</feature>
<dbReference type="CDD" id="cd07735">
    <property type="entry name" value="class_II_PDE_MBL-fold"/>
    <property type="match status" value="1"/>
</dbReference>
<dbReference type="GO" id="GO:0006198">
    <property type="term" value="P:cAMP catabolic process"/>
    <property type="evidence" value="ECO:0007669"/>
    <property type="project" value="InterPro"/>
</dbReference>
<dbReference type="Proteomes" id="UP001219568">
    <property type="component" value="Unassembled WGS sequence"/>
</dbReference>
<organism evidence="2 3">
    <name type="scientific">Penicillium canescens</name>
    <dbReference type="NCBI Taxonomy" id="5083"/>
    <lineage>
        <taxon>Eukaryota</taxon>
        <taxon>Fungi</taxon>
        <taxon>Dikarya</taxon>
        <taxon>Ascomycota</taxon>
        <taxon>Pezizomycotina</taxon>
        <taxon>Eurotiomycetes</taxon>
        <taxon>Eurotiomycetidae</taxon>
        <taxon>Eurotiales</taxon>
        <taxon>Aspergillaceae</taxon>
        <taxon>Penicillium</taxon>
    </lineage>
</organism>
<dbReference type="PANTHER" id="PTHR28283">
    <property type="entry name" value="3',5'-CYCLIC-NUCLEOTIDE PHOSPHODIESTERASE 1"/>
    <property type="match status" value="1"/>
</dbReference>
<dbReference type="Gene3D" id="3.60.15.10">
    <property type="entry name" value="Ribonuclease Z/Hydroxyacylglutathione hydrolase-like"/>
    <property type="match status" value="1"/>
</dbReference>
<dbReference type="Pfam" id="PF02112">
    <property type="entry name" value="PDEase_II"/>
    <property type="match status" value="1"/>
</dbReference>
<accession>A0AAD6I8A5</accession>
<evidence type="ECO:0000256" key="1">
    <source>
        <dbReference type="SAM" id="MobiDB-lite"/>
    </source>
</evidence>
<dbReference type="PRINTS" id="PR00388">
    <property type="entry name" value="PDIESTERASE2"/>
</dbReference>
<dbReference type="InterPro" id="IPR036866">
    <property type="entry name" value="RibonucZ/Hydroxyglut_hydro"/>
</dbReference>
<dbReference type="GO" id="GO:1902660">
    <property type="term" value="P:negative regulation of glucose mediated signaling pathway"/>
    <property type="evidence" value="ECO:0007669"/>
    <property type="project" value="TreeGrafter"/>
</dbReference>
<reference evidence="2" key="2">
    <citation type="submission" date="2023-01" db="EMBL/GenBank/DDBJ databases">
        <authorList>
            <person name="Petersen C."/>
        </authorList>
    </citation>
    <scope>NUCLEOTIDE SEQUENCE</scope>
    <source>
        <strain evidence="2">IBT 15450</strain>
    </source>
</reference>
<name>A0AAD6I8A5_PENCN</name>
<protein>
    <submittedName>
        <fullName evidence="2">Uncharacterized protein</fullName>
    </submittedName>
</protein>